<organism evidence="1 2">
    <name type="scientific">Mycena sanguinolenta</name>
    <dbReference type="NCBI Taxonomy" id="230812"/>
    <lineage>
        <taxon>Eukaryota</taxon>
        <taxon>Fungi</taxon>
        <taxon>Dikarya</taxon>
        <taxon>Basidiomycota</taxon>
        <taxon>Agaricomycotina</taxon>
        <taxon>Agaricomycetes</taxon>
        <taxon>Agaricomycetidae</taxon>
        <taxon>Agaricales</taxon>
        <taxon>Marasmiineae</taxon>
        <taxon>Mycenaceae</taxon>
        <taxon>Mycena</taxon>
    </lineage>
</organism>
<accession>A0A8H7DMP0</accession>
<comment type="caution">
    <text evidence="1">The sequence shown here is derived from an EMBL/GenBank/DDBJ whole genome shotgun (WGS) entry which is preliminary data.</text>
</comment>
<dbReference type="EMBL" id="JACAZH010000001">
    <property type="protein sequence ID" value="KAF7376811.1"/>
    <property type="molecule type" value="Genomic_DNA"/>
</dbReference>
<gene>
    <name evidence="1" type="ORF">MSAN_00098500</name>
</gene>
<dbReference type="Proteomes" id="UP000623467">
    <property type="component" value="Unassembled WGS sequence"/>
</dbReference>
<protein>
    <submittedName>
        <fullName evidence="1">Uncharacterized protein</fullName>
    </submittedName>
</protein>
<reference evidence="1" key="1">
    <citation type="submission" date="2020-05" db="EMBL/GenBank/DDBJ databases">
        <title>Mycena genomes resolve the evolution of fungal bioluminescence.</title>
        <authorList>
            <person name="Tsai I.J."/>
        </authorList>
    </citation>
    <scope>NUCLEOTIDE SEQUENCE</scope>
    <source>
        <strain evidence="1">160909Yilan</strain>
    </source>
</reference>
<sequence>MLGLGSWAIADGIPDVGELQDKPGAFATGMHGLDNDLRQRAGGADAGGGSVQLAFTFIHIQWDILSFSFARAPYPYTRYVPTTAIRNVEYTVTVFVLLFLSTFMSQ</sequence>
<keyword evidence="2" id="KW-1185">Reference proteome</keyword>
<name>A0A8H7DMP0_9AGAR</name>
<proteinExistence type="predicted"/>
<dbReference type="AlphaFoldDB" id="A0A8H7DMP0"/>
<evidence type="ECO:0000313" key="1">
    <source>
        <dbReference type="EMBL" id="KAF7376811.1"/>
    </source>
</evidence>
<evidence type="ECO:0000313" key="2">
    <source>
        <dbReference type="Proteomes" id="UP000623467"/>
    </source>
</evidence>